<comment type="subcellular location">
    <subcellularLocation>
        <location evidence="12">Cytoplasm</location>
    </subcellularLocation>
</comment>
<dbReference type="CDD" id="cd01174">
    <property type="entry name" value="ribokinase"/>
    <property type="match status" value="1"/>
</dbReference>
<gene>
    <name evidence="12 15" type="primary">rbsK</name>
    <name evidence="15" type="ORF">GCM10008935_00130</name>
</gene>
<comment type="function">
    <text evidence="12">Catalyzes the phosphorylation of ribose at O-5 in a reaction requiring ATP and magnesium. The resulting D-ribose-5-phosphate can then be used either for sythesis of nucleotides, histidine, and tryptophan, or as a component of the pentose phosphate pathway.</text>
</comment>
<proteinExistence type="inferred from homology"/>
<evidence type="ECO:0000259" key="14">
    <source>
        <dbReference type="Pfam" id="PF00294"/>
    </source>
</evidence>
<keyword evidence="8 12" id="KW-0067">ATP-binding</keyword>
<feature type="binding site" evidence="12">
    <location>
        <position position="268"/>
    </location>
    <ligand>
        <name>ATP</name>
        <dbReference type="ChEBI" id="CHEBI:30616"/>
    </ligand>
</feature>
<dbReference type="Gene3D" id="3.40.1190.20">
    <property type="match status" value="1"/>
</dbReference>
<evidence type="ECO:0000256" key="8">
    <source>
        <dbReference type="ARBA" id="ARBA00022840"/>
    </source>
</evidence>
<dbReference type="SUPFAM" id="SSF53613">
    <property type="entry name" value="Ribokinase-like"/>
    <property type="match status" value="1"/>
</dbReference>
<dbReference type="EMBL" id="BAAACZ010000001">
    <property type="protein sequence ID" value="GAA0449714.1"/>
    <property type="molecule type" value="Genomic_DNA"/>
</dbReference>
<keyword evidence="4 12" id="KW-0808">Transferase</keyword>
<evidence type="ECO:0000256" key="2">
    <source>
        <dbReference type="ARBA" id="ARBA00012035"/>
    </source>
</evidence>
<keyword evidence="13" id="KW-0423">Lactose metabolism</keyword>
<evidence type="ECO:0000256" key="5">
    <source>
        <dbReference type="ARBA" id="ARBA00022723"/>
    </source>
</evidence>
<feature type="binding site" evidence="12">
    <location>
        <position position="274"/>
    </location>
    <ligand>
        <name>K(+)</name>
        <dbReference type="ChEBI" id="CHEBI:29103"/>
    </ligand>
</feature>
<feature type="binding site" evidence="12">
    <location>
        <position position="277"/>
    </location>
    <ligand>
        <name>K(+)</name>
        <dbReference type="ChEBI" id="CHEBI:29103"/>
    </ligand>
</feature>
<dbReference type="Pfam" id="PF00294">
    <property type="entry name" value="PfkB"/>
    <property type="match status" value="1"/>
</dbReference>
<dbReference type="PRINTS" id="PR00990">
    <property type="entry name" value="RIBOKINASE"/>
</dbReference>
<dbReference type="PANTHER" id="PTHR10584">
    <property type="entry name" value="SUGAR KINASE"/>
    <property type="match status" value="1"/>
</dbReference>
<dbReference type="InterPro" id="IPR011611">
    <property type="entry name" value="PfkB_dom"/>
</dbReference>
<dbReference type="PIRSF" id="PIRSF000535">
    <property type="entry name" value="1PFK/6PFK/LacC"/>
    <property type="match status" value="1"/>
</dbReference>
<evidence type="ECO:0000256" key="1">
    <source>
        <dbReference type="ARBA" id="ARBA00005380"/>
    </source>
</evidence>
<keyword evidence="11 12" id="KW-0119">Carbohydrate metabolism</keyword>
<comment type="catalytic activity">
    <reaction evidence="13">
        <text>D-tagatofuranose 6-phosphate + ATP = D-tagatofuranose 1,6-bisphosphate + ADP + H(+)</text>
        <dbReference type="Rhea" id="RHEA:12420"/>
        <dbReference type="ChEBI" id="CHEBI:15378"/>
        <dbReference type="ChEBI" id="CHEBI:30616"/>
        <dbReference type="ChEBI" id="CHEBI:58694"/>
        <dbReference type="ChEBI" id="CHEBI:58695"/>
        <dbReference type="ChEBI" id="CHEBI:456216"/>
        <dbReference type="EC" id="2.7.1.144"/>
    </reaction>
</comment>
<evidence type="ECO:0000256" key="6">
    <source>
        <dbReference type="ARBA" id="ARBA00022741"/>
    </source>
</evidence>
<comment type="similarity">
    <text evidence="12">Belongs to the carbohydrate kinase PfkB family. Ribokinase subfamily.</text>
</comment>
<feature type="binding site" evidence="12">
    <location>
        <position position="141"/>
    </location>
    <ligand>
        <name>substrate</name>
    </ligand>
</feature>
<keyword evidence="5 12" id="KW-0479">Metal-binding</keyword>
<accession>A0ABN0ZJ45</accession>
<comment type="similarity">
    <text evidence="13">Belongs to the carbohydrate kinase PfkB family. LacC subfamily.</text>
</comment>
<evidence type="ECO:0000256" key="3">
    <source>
        <dbReference type="ARBA" id="ARBA00016943"/>
    </source>
</evidence>
<evidence type="ECO:0000256" key="10">
    <source>
        <dbReference type="ARBA" id="ARBA00022958"/>
    </source>
</evidence>
<feature type="binding site" evidence="12">
    <location>
        <position position="238"/>
    </location>
    <ligand>
        <name>K(+)</name>
        <dbReference type="ChEBI" id="CHEBI:29103"/>
    </ligand>
</feature>
<dbReference type="InterPro" id="IPR011877">
    <property type="entry name" value="Ribokinase"/>
</dbReference>
<comment type="caution">
    <text evidence="15">The sequence shown here is derived from an EMBL/GenBank/DDBJ whole genome shotgun (WGS) entry which is preliminary data.</text>
</comment>
<feature type="binding site" evidence="12">
    <location>
        <position position="185"/>
    </location>
    <ligand>
        <name>ATP</name>
        <dbReference type="ChEBI" id="CHEBI:30616"/>
    </ligand>
</feature>
<feature type="binding site" evidence="12">
    <location>
        <position position="244"/>
    </location>
    <ligand>
        <name>substrate</name>
    </ligand>
</feature>
<keyword evidence="7 12" id="KW-0418">Kinase</keyword>
<evidence type="ECO:0000256" key="13">
    <source>
        <dbReference type="PIRNR" id="PIRNR000535"/>
    </source>
</evidence>
<feature type="binding site" evidence="12">
    <location>
        <begin position="13"/>
        <end position="15"/>
    </location>
    <ligand>
        <name>substrate</name>
    </ligand>
</feature>
<comment type="catalytic activity">
    <reaction evidence="12">
        <text>D-ribose + ATP = D-ribose 5-phosphate + ADP + H(+)</text>
        <dbReference type="Rhea" id="RHEA:13697"/>
        <dbReference type="ChEBI" id="CHEBI:15378"/>
        <dbReference type="ChEBI" id="CHEBI:30616"/>
        <dbReference type="ChEBI" id="CHEBI:47013"/>
        <dbReference type="ChEBI" id="CHEBI:78346"/>
        <dbReference type="ChEBI" id="CHEBI:456216"/>
        <dbReference type="EC" id="2.7.1.15"/>
    </reaction>
</comment>
<dbReference type="InterPro" id="IPR029056">
    <property type="entry name" value="Ribokinase-like"/>
</dbReference>
<dbReference type="EC" id="2.7.1.15" evidence="2 12"/>
<comment type="caution">
    <text evidence="12">Lacks conserved residue(s) required for the propagation of feature annotation.</text>
</comment>
<organism evidence="15 16">
    <name type="scientific">Alkalibacillus silvisoli</name>
    <dbReference type="NCBI Taxonomy" id="392823"/>
    <lineage>
        <taxon>Bacteria</taxon>
        <taxon>Bacillati</taxon>
        <taxon>Bacillota</taxon>
        <taxon>Bacilli</taxon>
        <taxon>Bacillales</taxon>
        <taxon>Bacillaceae</taxon>
        <taxon>Alkalibacillus</taxon>
    </lineage>
</organism>
<comment type="similarity">
    <text evidence="1">Belongs to the carbohydrate kinase pfkB family.</text>
</comment>
<feature type="active site" description="Proton acceptor" evidence="12">
    <location>
        <position position="244"/>
    </location>
</feature>
<dbReference type="HAMAP" id="MF_01987">
    <property type="entry name" value="Ribokinase"/>
    <property type="match status" value="1"/>
</dbReference>
<dbReference type="PANTHER" id="PTHR10584:SF166">
    <property type="entry name" value="RIBOKINASE"/>
    <property type="match status" value="1"/>
</dbReference>
<protein>
    <recommendedName>
        <fullName evidence="3 12">Ribokinase</fullName>
        <shortName evidence="12">RK</shortName>
        <ecNumber evidence="2 12">2.7.1.15</ecNumber>
    </recommendedName>
</protein>
<feature type="binding site" evidence="12">
    <location>
        <begin position="41"/>
        <end position="45"/>
    </location>
    <ligand>
        <name>substrate</name>
    </ligand>
</feature>
<evidence type="ECO:0000256" key="12">
    <source>
        <dbReference type="HAMAP-Rule" id="MF_01987"/>
    </source>
</evidence>
<dbReference type="InterPro" id="IPR017583">
    <property type="entry name" value="Tagatose/fructose_Pkinase"/>
</dbReference>
<sequence>MSSHAITVIGSINMDLVTESDQFPNKGETILGQSFSMIPGGKGANQAVAASKLGADVNLIGCVGTDAFSQTLSDHFKSQGINTNYIEEISDQPTGTAAITIAENDNHIIAVPGANYSVTPELVEKYEDVIAASETIILQFEIPIASVEKAIEIAHRHEVRVILNPAPIQPISRSVMEKVDYITPNEHELTLLLDDEEKKSFYEQNLEKFIVTHGSKGVLYYKEGEEHLVPAFSVDVVDTTGAGDSFNGALAVALTNGETLEESLRFGNAVGALSVSKLGAQTGMPILSEVRRFLEDQA</sequence>
<evidence type="ECO:0000256" key="11">
    <source>
        <dbReference type="ARBA" id="ARBA00023277"/>
    </source>
</evidence>
<feature type="binding site" evidence="12">
    <location>
        <begin position="212"/>
        <end position="217"/>
    </location>
    <ligand>
        <name>ATP</name>
        <dbReference type="ChEBI" id="CHEBI:30616"/>
    </ligand>
</feature>
<evidence type="ECO:0000313" key="16">
    <source>
        <dbReference type="Proteomes" id="UP001500740"/>
    </source>
</evidence>
<name>A0ABN0ZJ45_9BACI</name>
<comment type="subunit">
    <text evidence="12">Homodimer.</text>
</comment>
<dbReference type="InterPro" id="IPR002173">
    <property type="entry name" value="Carboh/pur_kinase_PfkB_CS"/>
</dbReference>
<comment type="activity regulation">
    <text evidence="12">Activated by a monovalent cation that binds near, but not in, the active site. The most likely occupant of the site in vivo is potassium. Ion binding induces a conformational change that may alter substrate affinity.</text>
</comment>
<feature type="binding site" evidence="12">
    <location>
        <position position="279"/>
    </location>
    <ligand>
        <name>K(+)</name>
        <dbReference type="ChEBI" id="CHEBI:29103"/>
    </ligand>
</feature>
<dbReference type="InterPro" id="IPR002139">
    <property type="entry name" value="Ribo/fructo_kinase"/>
</dbReference>
<comment type="pathway">
    <text evidence="13">Carbohydrate metabolism; D-tagatose 6-phosphate degradation; D-glyceraldehyde 3-phosphate and glycerone phosphate from D-tagatose 6-phosphate: step 1/2.</text>
</comment>
<keyword evidence="10 12" id="KW-0630">Potassium</keyword>
<comment type="pathway">
    <text evidence="12">Carbohydrate metabolism; D-ribose degradation; D-ribose 5-phosphate from beta-D-ribopyranose: step 2/2.</text>
</comment>
<reference evidence="15 16" key="1">
    <citation type="journal article" date="2019" name="Int. J. Syst. Evol. Microbiol.">
        <title>The Global Catalogue of Microorganisms (GCM) 10K type strain sequencing project: providing services to taxonomists for standard genome sequencing and annotation.</title>
        <authorList>
            <consortium name="The Broad Institute Genomics Platform"/>
            <consortium name="The Broad Institute Genome Sequencing Center for Infectious Disease"/>
            <person name="Wu L."/>
            <person name="Ma J."/>
        </authorList>
    </citation>
    <scope>NUCLEOTIDE SEQUENCE [LARGE SCALE GENOMIC DNA]</scope>
    <source>
        <strain evidence="15 16">JCM 14193</strain>
    </source>
</reference>
<feature type="binding site" evidence="12">
    <location>
        <begin position="243"/>
        <end position="244"/>
    </location>
    <ligand>
        <name>ATP</name>
        <dbReference type="ChEBI" id="CHEBI:30616"/>
    </ligand>
</feature>
<dbReference type="PROSITE" id="PS00584">
    <property type="entry name" value="PFKB_KINASES_2"/>
    <property type="match status" value="1"/>
</dbReference>
<feature type="binding site" evidence="12">
    <location>
        <position position="240"/>
    </location>
    <ligand>
        <name>K(+)</name>
        <dbReference type="ChEBI" id="CHEBI:29103"/>
    </ligand>
</feature>
<feature type="domain" description="Carbohydrate kinase PfkB" evidence="14">
    <location>
        <begin position="6"/>
        <end position="285"/>
    </location>
</feature>
<dbReference type="RefSeq" id="WP_343780800.1">
    <property type="nucleotide sequence ID" value="NZ_BAAACZ010000001.1"/>
</dbReference>
<keyword evidence="12" id="KW-0963">Cytoplasm</keyword>
<evidence type="ECO:0000313" key="15">
    <source>
        <dbReference type="EMBL" id="GAA0449714.1"/>
    </source>
</evidence>
<keyword evidence="9 12" id="KW-0460">Magnesium</keyword>
<comment type="cofactor">
    <cofactor evidence="12">
        <name>Mg(2+)</name>
        <dbReference type="ChEBI" id="CHEBI:18420"/>
    </cofactor>
    <text evidence="12">Requires a divalent cation, most likely magnesium in vivo, as an electrophilic catalyst to aid phosphoryl group transfer. It is the chelate of the metal and the nucleotide that is the actual substrate.</text>
</comment>
<evidence type="ECO:0000256" key="4">
    <source>
        <dbReference type="ARBA" id="ARBA00022679"/>
    </source>
</evidence>
<dbReference type="NCBIfam" id="TIGR02152">
    <property type="entry name" value="D_ribokin_bact"/>
    <property type="match status" value="1"/>
</dbReference>
<dbReference type="Proteomes" id="UP001500740">
    <property type="component" value="Unassembled WGS sequence"/>
</dbReference>
<evidence type="ECO:0000256" key="9">
    <source>
        <dbReference type="ARBA" id="ARBA00022842"/>
    </source>
</evidence>
<evidence type="ECO:0000256" key="7">
    <source>
        <dbReference type="ARBA" id="ARBA00022777"/>
    </source>
</evidence>
<keyword evidence="6 12" id="KW-0547">Nucleotide-binding</keyword>
<keyword evidence="16" id="KW-1185">Reference proteome</keyword>